<dbReference type="Proteomes" id="UP001464387">
    <property type="component" value="Unassembled WGS sequence"/>
</dbReference>
<proteinExistence type="predicted"/>
<dbReference type="InterPro" id="IPR050128">
    <property type="entry name" value="Sulfate_adenylyltrnsfr_sub2"/>
</dbReference>
<sequence>MSLLPLAAQMDEDALEDKLEAAKADLADEYGQNHKYPWIIGFSGGKDSTLVLQLAMEMLLELPPSERKRTVHVVSNDTLVEAPVVADLVDRTLHRISDAVTAMRLPIVVAKTAPKVDQTFWVNLIGRGYPAPSRTFRWCTDRMKIQPTSHYIRSRVSENGEVILLLGVRRQESATRAVSMSRYDNGERLNDHNDLKGCKVFRPIVDFSTDEVWTTLLQRRPPWGGSHRDLVALYKDGQGGDCPLVLSKDDAPSCGTSSSRFGCWTCTVVVKDRSMAGFIEAGHENLEPLMDFRDWLAEIRNDPARRSARRRNGQTTFLADGSLVPGPFTPTARREILDRLHQVERATGRTLITAAEIEAINRIWAEDAAAVVASVEATALEAVS</sequence>
<dbReference type="Gene3D" id="3.40.50.620">
    <property type="entry name" value="HUPs"/>
    <property type="match status" value="1"/>
</dbReference>
<dbReference type="PANTHER" id="PTHR43196">
    <property type="entry name" value="SULFATE ADENYLYLTRANSFERASE SUBUNIT 2"/>
    <property type="match status" value="1"/>
</dbReference>
<evidence type="ECO:0000313" key="3">
    <source>
        <dbReference type="Proteomes" id="UP001464387"/>
    </source>
</evidence>
<dbReference type="PANTHER" id="PTHR43196:SF2">
    <property type="entry name" value="PHOSPHOADENOSINE PHOSPHOSULFATE REDUCTASE"/>
    <property type="match status" value="1"/>
</dbReference>
<dbReference type="NCBIfam" id="TIGR03183">
    <property type="entry name" value="DNA_S_dndC"/>
    <property type="match status" value="1"/>
</dbReference>
<evidence type="ECO:0000259" key="1">
    <source>
        <dbReference type="Pfam" id="PF01507"/>
    </source>
</evidence>
<dbReference type="InterPro" id="IPR014729">
    <property type="entry name" value="Rossmann-like_a/b/a_fold"/>
</dbReference>
<comment type="caution">
    <text evidence="2">The sequence shown here is derived from an EMBL/GenBank/DDBJ whole genome shotgun (WGS) entry which is preliminary data.</text>
</comment>
<dbReference type="InterPro" id="IPR002500">
    <property type="entry name" value="PAPS_reduct_dom"/>
</dbReference>
<gene>
    <name evidence="2" type="primary">dndC</name>
    <name evidence="2" type="ORF">NKI33_19860</name>
</gene>
<dbReference type="InterPro" id="IPR017598">
    <property type="entry name" value="SulphurTrfase_DndC"/>
</dbReference>
<dbReference type="Pfam" id="PF01507">
    <property type="entry name" value="PAPS_reduct"/>
    <property type="match status" value="1"/>
</dbReference>
<keyword evidence="3" id="KW-1185">Reference proteome</keyword>
<feature type="domain" description="Phosphoadenosine phosphosulphate reductase" evidence="1">
    <location>
        <begin position="40"/>
        <end position="267"/>
    </location>
</feature>
<protein>
    <submittedName>
        <fullName evidence="2">DNA phosphorothioation system sulfurtransferase DndC</fullName>
    </submittedName>
</protein>
<dbReference type="EMBL" id="JAMYPJ010000029">
    <property type="protein sequence ID" value="MER8935219.1"/>
    <property type="molecule type" value="Genomic_DNA"/>
</dbReference>
<reference evidence="2 3" key="1">
    <citation type="journal article" date="2024" name="Proc. Natl. Acad. Sci. U.S.A.">
        <title>The evolutionary genomics of adaptation to stress in wild rhizobium bacteria.</title>
        <authorList>
            <person name="Kehlet-Delgado H."/>
            <person name="Montoya A.P."/>
            <person name="Jensen K.T."/>
            <person name="Wendlandt C.E."/>
            <person name="Dexheimer C."/>
            <person name="Roberts M."/>
            <person name="Torres Martinez L."/>
            <person name="Friesen M.L."/>
            <person name="Griffitts J.S."/>
            <person name="Porter S.S."/>
        </authorList>
    </citation>
    <scope>NUCLEOTIDE SEQUENCE [LARGE SCALE GENOMIC DNA]</scope>
    <source>
        <strain evidence="2 3">M0729</strain>
    </source>
</reference>
<name>A0ABV1YJ64_9HYPH</name>
<evidence type="ECO:0000313" key="2">
    <source>
        <dbReference type="EMBL" id="MER8935219.1"/>
    </source>
</evidence>
<dbReference type="SUPFAM" id="SSF52402">
    <property type="entry name" value="Adenine nucleotide alpha hydrolases-like"/>
    <property type="match status" value="1"/>
</dbReference>
<organism evidence="2 3">
    <name type="scientific">Mesorhizobium opportunistum</name>
    <dbReference type="NCBI Taxonomy" id="593909"/>
    <lineage>
        <taxon>Bacteria</taxon>
        <taxon>Pseudomonadati</taxon>
        <taxon>Pseudomonadota</taxon>
        <taxon>Alphaproteobacteria</taxon>
        <taxon>Hyphomicrobiales</taxon>
        <taxon>Phyllobacteriaceae</taxon>
        <taxon>Mesorhizobium</taxon>
    </lineage>
</organism>
<accession>A0ABV1YJ64</accession>
<dbReference type="RefSeq" id="WP_352657274.1">
    <property type="nucleotide sequence ID" value="NZ_JAMYMY010000006.1"/>
</dbReference>